<dbReference type="GO" id="GO:0016757">
    <property type="term" value="F:glycosyltransferase activity"/>
    <property type="evidence" value="ECO:0007669"/>
    <property type="project" value="UniProtKB-KW"/>
</dbReference>
<name>A0A4Q7NSR1_9ACTN</name>
<dbReference type="OrthoDB" id="9790710at2"/>
<dbReference type="Gene3D" id="3.40.50.2000">
    <property type="entry name" value="Glycogen Phosphorylase B"/>
    <property type="match status" value="1"/>
</dbReference>
<evidence type="ECO:0000313" key="3">
    <source>
        <dbReference type="EMBL" id="RZS90183.1"/>
    </source>
</evidence>
<keyword evidence="4" id="KW-1185">Reference proteome</keyword>
<dbReference type="EMBL" id="SGXD01000002">
    <property type="protein sequence ID" value="RZS90183.1"/>
    <property type="molecule type" value="Genomic_DNA"/>
</dbReference>
<dbReference type="RefSeq" id="WP_130492672.1">
    <property type="nucleotide sequence ID" value="NZ_SGXD01000002.1"/>
</dbReference>
<evidence type="ECO:0000256" key="2">
    <source>
        <dbReference type="ARBA" id="ARBA00022679"/>
    </source>
</evidence>
<dbReference type="Pfam" id="PF13692">
    <property type="entry name" value="Glyco_trans_1_4"/>
    <property type="match status" value="1"/>
</dbReference>
<dbReference type="PANTHER" id="PTHR12526:SF510">
    <property type="entry name" value="D-INOSITOL 3-PHOSPHATE GLYCOSYLTRANSFERASE"/>
    <property type="match status" value="1"/>
</dbReference>
<keyword evidence="1" id="KW-0328">Glycosyltransferase</keyword>
<dbReference type="AlphaFoldDB" id="A0A4Q7NSR1"/>
<reference evidence="3 4" key="1">
    <citation type="submission" date="2019-02" db="EMBL/GenBank/DDBJ databases">
        <title>Genomic Encyclopedia of Type Strains, Phase IV (KMG-IV): sequencing the most valuable type-strain genomes for metagenomic binning, comparative biology and taxonomic classification.</title>
        <authorList>
            <person name="Goeker M."/>
        </authorList>
    </citation>
    <scope>NUCLEOTIDE SEQUENCE [LARGE SCALE GENOMIC DNA]</scope>
    <source>
        <strain evidence="3 4">DSM 45622</strain>
    </source>
</reference>
<accession>A0A4Q7NSR1</accession>
<dbReference type="Proteomes" id="UP000293638">
    <property type="component" value="Unassembled WGS sequence"/>
</dbReference>
<organism evidence="3 4">
    <name type="scientific">Motilibacter rhizosphaerae</name>
    <dbReference type="NCBI Taxonomy" id="598652"/>
    <lineage>
        <taxon>Bacteria</taxon>
        <taxon>Bacillati</taxon>
        <taxon>Actinomycetota</taxon>
        <taxon>Actinomycetes</taxon>
        <taxon>Motilibacterales</taxon>
        <taxon>Motilibacteraceae</taxon>
        <taxon>Motilibacter</taxon>
    </lineage>
</organism>
<dbReference type="PANTHER" id="PTHR12526">
    <property type="entry name" value="GLYCOSYLTRANSFERASE"/>
    <property type="match status" value="1"/>
</dbReference>
<gene>
    <name evidence="3" type="ORF">EV189_1967</name>
</gene>
<proteinExistence type="predicted"/>
<comment type="caution">
    <text evidence="3">The sequence shown here is derived from an EMBL/GenBank/DDBJ whole genome shotgun (WGS) entry which is preliminary data.</text>
</comment>
<protein>
    <submittedName>
        <fullName evidence="3">Glycosyltransferase involved in cell wall biosynthesis</fullName>
    </submittedName>
</protein>
<dbReference type="SUPFAM" id="SSF53756">
    <property type="entry name" value="UDP-Glycosyltransferase/glycogen phosphorylase"/>
    <property type="match status" value="1"/>
</dbReference>
<evidence type="ECO:0000313" key="4">
    <source>
        <dbReference type="Proteomes" id="UP000293638"/>
    </source>
</evidence>
<evidence type="ECO:0000256" key="1">
    <source>
        <dbReference type="ARBA" id="ARBA00022676"/>
    </source>
</evidence>
<sequence>MRVLLFGTYDVRSHPRVAVLGQGLRRHGLDVRSLNAPLGIGTAGRVAALQDVRRLPAFAATLLARWRTLAAGALRLRLRRQVPDVVLVGYLGHFDVLLARALFPRTPIVLDHLISAAGTAVDRGERGAVKQRLLRSLDAAALAAADLVVVDTEEHLAALPARARGKGLVVLVGAPDAWYAEPRPRADGPLRVVFFGLFTPLQGAPVVGAALALLAGDEVEATLVGSGQDLEATRRAATGARVAWRDWVDADELPALVADHDVCLGIFGTGEKALRVVPNKVFQGAAAGCAVVTSATPPQQRVLGEAALLVPPGDPGALAEALRALHLDRERLAAYQEAGRRLAETAFRPEAVVAPLARALQERWQDGRR</sequence>
<keyword evidence="2 3" id="KW-0808">Transferase</keyword>